<proteinExistence type="predicted"/>
<name>A0A7R9UJV6_DIALT</name>
<feature type="compositionally biased region" description="Basic residues" evidence="1">
    <location>
        <begin position="8"/>
        <end position="24"/>
    </location>
</feature>
<organism evidence="2">
    <name type="scientific">Diacronema lutheri</name>
    <name type="common">Unicellular marine alga</name>
    <name type="synonym">Monochrysis lutheri</name>
    <dbReference type="NCBI Taxonomy" id="2081491"/>
    <lineage>
        <taxon>Eukaryota</taxon>
        <taxon>Haptista</taxon>
        <taxon>Haptophyta</taxon>
        <taxon>Pavlovophyceae</taxon>
        <taxon>Pavlovales</taxon>
        <taxon>Pavlovaceae</taxon>
        <taxon>Diacronema</taxon>
    </lineage>
</organism>
<dbReference type="EMBL" id="HBEB01001424">
    <property type="protein sequence ID" value="CAD8266636.1"/>
    <property type="molecule type" value="Transcribed_RNA"/>
</dbReference>
<accession>A0A7R9UJV6</accession>
<protein>
    <submittedName>
        <fullName evidence="2">Uncharacterized protein</fullName>
    </submittedName>
</protein>
<feature type="compositionally biased region" description="Basic and acidic residues" evidence="1">
    <location>
        <begin position="123"/>
        <end position="147"/>
    </location>
</feature>
<gene>
    <name evidence="2" type="ORF">PLUT1463_LOCUS935</name>
</gene>
<reference evidence="2" key="1">
    <citation type="submission" date="2021-01" db="EMBL/GenBank/DDBJ databases">
        <authorList>
            <person name="Corre E."/>
            <person name="Pelletier E."/>
            <person name="Niang G."/>
            <person name="Scheremetjew M."/>
            <person name="Finn R."/>
            <person name="Kale V."/>
            <person name="Holt S."/>
            <person name="Cochrane G."/>
            <person name="Meng A."/>
            <person name="Brown T."/>
            <person name="Cohen L."/>
        </authorList>
    </citation>
    <scope>NUCLEOTIDE SEQUENCE</scope>
    <source>
        <strain evidence="2">RCC1537</strain>
    </source>
</reference>
<sequence length="177" mass="19474">MAGEQPHGRKARRRVHRVAAPRARPHCRQIGPQQLARHHVYAKRARLLRVGAAPAHNSADRAERARHDGLPQLRQQVAEAGSAQRYALRGMRVGDVRLAAGRAVLLAQVFDALAPALRGGKVAAKEKRKGKDPARDEADEHEVKDDDGAFVLNPPAHIKPGAKRQKRLPGVHEHGRK</sequence>
<feature type="compositionally biased region" description="Basic residues" evidence="1">
    <location>
        <begin position="160"/>
        <end position="169"/>
    </location>
</feature>
<dbReference type="AlphaFoldDB" id="A0A7R9UJV6"/>
<evidence type="ECO:0000313" key="2">
    <source>
        <dbReference type="EMBL" id="CAD8266636.1"/>
    </source>
</evidence>
<feature type="region of interest" description="Disordered" evidence="1">
    <location>
        <begin position="1"/>
        <end position="24"/>
    </location>
</feature>
<evidence type="ECO:0000256" key="1">
    <source>
        <dbReference type="SAM" id="MobiDB-lite"/>
    </source>
</evidence>
<feature type="region of interest" description="Disordered" evidence="1">
    <location>
        <begin position="120"/>
        <end position="177"/>
    </location>
</feature>